<keyword evidence="3" id="KW-1133">Transmembrane helix</keyword>
<dbReference type="InterPro" id="IPR024478">
    <property type="entry name" value="HlyB_4HB_MCP"/>
</dbReference>
<keyword evidence="3" id="KW-0812">Transmembrane</keyword>
<dbReference type="GO" id="GO:0005886">
    <property type="term" value="C:plasma membrane"/>
    <property type="evidence" value="ECO:0007669"/>
    <property type="project" value="TreeGrafter"/>
</dbReference>
<keyword evidence="2" id="KW-0807">Transducer</keyword>
<evidence type="ECO:0000313" key="6">
    <source>
        <dbReference type="EMBL" id="KGQ13556.1"/>
    </source>
</evidence>
<dbReference type="FunFam" id="1.10.287.950:FF:000001">
    <property type="entry name" value="Methyl-accepting chemotaxis sensory transducer"/>
    <property type="match status" value="1"/>
</dbReference>
<dbReference type="SUPFAM" id="SSF58104">
    <property type="entry name" value="Methyl-accepting chemotaxis protein (MCP) signaling domain"/>
    <property type="match status" value="2"/>
</dbReference>
<dbReference type="AlphaFoldDB" id="A0A0A2W083"/>
<feature type="domain" description="Methyl-accepting transducer" evidence="4">
    <location>
        <begin position="6"/>
        <end position="126"/>
    </location>
</feature>
<dbReference type="Pfam" id="PF00672">
    <property type="entry name" value="HAMP"/>
    <property type="match status" value="1"/>
</dbReference>
<evidence type="ECO:0000256" key="2">
    <source>
        <dbReference type="PROSITE-ProRule" id="PRU00284"/>
    </source>
</evidence>
<dbReference type="Pfam" id="PF00015">
    <property type="entry name" value="MCPsignal"/>
    <property type="match status" value="2"/>
</dbReference>
<dbReference type="PRINTS" id="PR00260">
    <property type="entry name" value="CHEMTRNSDUCR"/>
</dbReference>
<dbReference type="PROSITE" id="PS50885">
    <property type="entry name" value="HAMP"/>
    <property type="match status" value="1"/>
</dbReference>
<dbReference type="CDD" id="cd11386">
    <property type="entry name" value="MCP_signal"/>
    <property type="match status" value="1"/>
</dbReference>
<evidence type="ECO:0000313" key="7">
    <source>
        <dbReference type="Proteomes" id="UP000030106"/>
    </source>
</evidence>
<gene>
    <name evidence="6" type="ORF">BBAD15_g561</name>
</gene>
<dbReference type="PANTHER" id="PTHR43531">
    <property type="entry name" value="PROTEIN ICFG"/>
    <property type="match status" value="1"/>
</dbReference>
<dbReference type="InterPro" id="IPR003660">
    <property type="entry name" value="HAMP_dom"/>
</dbReference>
<protein>
    <submittedName>
        <fullName evidence="6">Methyl-accepting chemotaxis protein III</fullName>
    </submittedName>
</protein>
<feature type="transmembrane region" description="Helical" evidence="3">
    <location>
        <begin position="131"/>
        <end position="150"/>
    </location>
</feature>
<comment type="caution">
    <text evidence="6">The sequence shown here is derived from an EMBL/GenBank/DDBJ whole genome shotgun (WGS) entry which is preliminary data.</text>
</comment>
<dbReference type="CDD" id="cd06225">
    <property type="entry name" value="HAMP"/>
    <property type="match status" value="1"/>
</dbReference>
<evidence type="ECO:0000259" key="4">
    <source>
        <dbReference type="PROSITE" id="PS50111"/>
    </source>
</evidence>
<dbReference type="HOGENOM" id="CLU_000445_107_16_1"/>
<dbReference type="Gene3D" id="6.10.340.10">
    <property type="match status" value="1"/>
</dbReference>
<feature type="transmembrane region" description="Helical" evidence="3">
    <location>
        <begin position="307"/>
        <end position="327"/>
    </location>
</feature>
<dbReference type="SMART" id="SM00283">
    <property type="entry name" value="MA"/>
    <property type="match status" value="2"/>
</dbReference>
<organism evidence="6 7">
    <name type="scientific">Beauveria bassiana D1-5</name>
    <dbReference type="NCBI Taxonomy" id="1245745"/>
    <lineage>
        <taxon>Eukaryota</taxon>
        <taxon>Fungi</taxon>
        <taxon>Dikarya</taxon>
        <taxon>Ascomycota</taxon>
        <taxon>Pezizomycotina</taxon>
        <taxon>Sordariomycetes</taxon>
        <taxon>Hypocreomycetidae</taxon>
        <taxon>Hypocreales</taxon>
        <taxon>Cordycipitaceae</taxon>
        <taxon>Beauveria</taxon>
    </lineage>
</organism>
<dbReference type="PROSITE" id="PS50111">
    <property type="entry name" value="CHEMOTAXIS_TRANSDUC_2"/>
    <property type="match status" value="2"/>
</dbReference>
<proteinExistence type="inferred from homology"/>
<dbReference type="Proteomes" id="UP000030106">
    <property type="component" value="Unassembled WGS sequence"/>
</dbReference>
<dbReference type="CDD" id="cd19411">
    <property type="entry name" value="MCP2201-like_sensor"/>
    <property type="match status" value="1"/>
</dbReference>
<dbReference type="Pfam" id="PF12729">
    <property type="entry name" value="4HB_MCP_1"/>
    <property type="match status" value="1"/>
</dbReference>
<sequence>MDIRKSSQSAKSLSESLAHQSATLSVKTEQQSAMLIQTASSMEQISAGTKNNADSTRELSNITSGAHRSANHGSDLMQKLTSNMTSITDCANKMTEIITIIDSIAFQTNILALNAAVEAARAGEHGVRLSGGFFLLLLLMILMGIGASLFSRNNVHAVDEMINQHLLKERLVEEWLAQVDKSSGNAIAAMGTENAILRKKLLASIAQNSAVTTRVQSQLTSLIALETGKHLLANLVPVREKYLQVRSEGLARAERSEHEGMDTYISERFIPVSEEYRQALQALLDFQKQLIDNTHTSIQTNSRNNEFLMLLLVAFGVALGAATAWYITRSITHPLRQAVNVAGKVAQGDLTAEVHVHSRDELGQLMRSLKEMITSLGSTVRNVSTGAESIALAADEIDAGNQDLASRTEEQAASVEQTAATLEQLTSTIKSTASNAHRVNTLFNESGEMVKANSERMHVVADAMGEIHDDAGRMTDIITAIEGIAFQTNILALNAAVEAARAGEQGRGFAVVAGEVRTLAQRSSASAKEIREIISASVNKITDGRKLVTEADAGMQEIVENVARVQQLVDEIARASNEQSDGIAQINAAMGQIDTTTQQNASLVEQSSAASGSLKEQSGMLLSSIRVFTLHGA</sequence>
<keyword evidence="3" id="KW-0472">Membrane</keyword>
<dbReference type="SMART" id="SM00304">
    <property type="entry name" value="HAMP"/>
    <property type="match status" value="1"/>
</dbReference>
<name>A0A0A2W083_BEABA</name>
<dbReference type="InterPro" id="IPR047347">
    <property type="entry name" value="YvaQ-like_sensor"/>
</dbReference>
<dbReference type="STRING" id="1245745.A0A0A2W083"/>
<comment type="similarity">
    <text evidence="1">Belongs to the methyl-accepting chemotaxis (MCP) protein family.</text>
</comment>
<reference evidence="6 7" key="1">
    <citation type="submission" date="2012-10" db="EMBL/GenBank/DDBJ databases">
        <title>Genome sequencing and analysis of entomopathogenic fungi Beauveria bassiana D1-5.</title>
        <authorList>
            <person name="Li Q."/>
            <person name="Wang L."/>
            <person name="Zhang Z."/>
            <person name="Wang Q."/>
            <person name="Ren J."/>
            <person name="Wang M."/>
            <person name="Xu W."/>
            <person name="Wang J."/>
            <person name="Lu Y."/>
            <person name="Du Q."/>
            <person name="Sun Z."/>
        </authorList>
    </citation>
    <scope>NUCLEOTIDE SEQUENCE [LARGE SCALE GENOMIC DNA]</scope>
    <source>
        <strain evidence="6 7">D1-5</strain>
    </source>
</reference>
<dbReference type="InterPro" id="IPR004089">
    <property type="entry name" value="MCPsignal_dom"/>
</dbReference>
<feature type="domain" description="Methyl-accepting transducer" evidence="4">
    <location>
        <begin position="386"/>
        <end position="615"/>
    </location>
</feature>
<dbReference type="GO" id="GO:0007165">
    <property type="term" value="P:signal transduction"/>
    <property type="evidence" value="ECO:0007669"/>
    <property type="project" value="UniProtKB-KW"/>
</dbReference>
<accession>A0A0A2W083</accession>
<dbReference type="InterPro" id="IPR051310">
    <property type="entry name" value="MCP_chemotaxis"/>
</dbReference>
<evidence type="ECO:0000256" key="3">
    <source>
        <dbReference type="SAM" id="Phobius"/>
    </source>
</evidence>
<feature type="domain" description="HAMP" evidence="5">
    <location>
        <begin position="329"/>
        <end position="381"/>
    </location>
</feature>
<dbReference type="Gene3D" id="1.10.287.950">
    <property type="entry name" value="Methyl-accepting chemotaxis protein"/>
    <property type="match status" value="2"/>
</dbReference>
<dbReference type="PANTHER" id="PTHR43531:SF5">
    <property type="entry name" value="METHYL-ACCEPTING CHEMOTAXIS PROTEIN III"/>
    <property type="match status" value="1"/>
</dbReference>
<evidence type="ECO:0000256" key="1">
    <source>
        <dbReference type="ARBA" id="ARBA00029447"/>
    </source>
</evidence>
<dbReference type="GO" id="GO:0004888">
    <property type="term" value="F:transmembrane signaling receptor activity"/>
    <property type="evidence" value="ECO:0007669"/>
    <property type="project" value="InterPro"/>
</dbReference>
<dbReference type="EMBL" id="ANFO01000036">
    <property type="protein sequence ID" value="KGQ13556.1"/>
    <property type="molecule type" value="Genomic_DNA"/>
</dbReference>
<dbReference type="InterPro" id="IPR004090">
    <property type="entry name" value="Chemotax_Me-accpt_rcpt"/>
</dbReference>
<evidence type="ECO:0000259" key="5">
    <source>
        <dbReference type="PROSITE" id="PS50885"/>
    </source>
</evidence>